<organism evidence="2 3">
    <name type="scientific">Agrobacterium tomkonis CFBP 6623</name>
    <dbReference type="NCBI Taxonomy" id="1183432"/>
    <lineage>
        <taxon>Bacteria</taxon>
        <taxon>Pseudomonadati</taxon>
        <taxon>Pseudomonadota</taxon>
        <taxon>Alphaproteobacteria</taxon>
        <taxon>Hyphomicrobiales</taxon>
        <taxon>Rhizobiaceae</taxon>
        <taxon>Rhizobium/Agrobacterium group</taxon>
        <taxon>Agrobacterium</taxon>
        <taxon>Agrobacterium tumefaciens complex</taxon>
    </lineage>
</organism>
<sequence>MPLSADYLYLIAGCSFVLAAYLWLEWQTRIRPLLLSSSEIKRLADNLTERHGERAEEFASMEEDRAWRYSRSFEQGKWRRVRRELECRNNIP</sequence>
<keyword evidence="1" id="KW-0472">Membrane</keyword>
<feature type="transmembrane region" description="Helical" evidence="1">
    <location>
        <begin position="6"/>
        <end position="24"/>
    </location>
</feature>
<keyword evidence="1" id="KW-1133">Transmembrane helix</keyword>
<name>A0A1S7QB85_9HYPH</name>
<evidence type="ECO:0000313" key="2">
    <source>
        <dbReference type="EMBL" id="CUX34197.1"/>
    </source>
</evidence>
<keyword evidence="3" id="KW-1185">Reference proteome</keyword>
<dbReference type="Proteomes" id="UP000191988">
    <property type="component" value="Unassembled WGS sequence"/>
</dbReference>
<protein>
    <submittedName>
        <fullName evidence="2">Uncharacterized protein</fullName>
    </submittedName>
</protein>
<accession>A0A1S7QB85</accession>
<dbReference type="STRING" id="1183432.AGR3A_Cc420183"/>
<dbReference type="EMBL" id="FBWK01000037">
    <property type="protein sequence ID" value="CUX34197.1"/>
    <property type="molecule type" value="Genomic_DNA"/>
</dbReference>
<keyword evidence="1" id="KW-0812">Transmembrane</keyword>
<gene>
    <name evidence="2" type="ORF">AGR3A_Cc420183</name>
</gene>
<reference evidence="3" key="1">
    <citation type="submission" date="2016-01" db="EMBL/GenBank/DDBJ databases">
        <authorList>
            <person name="Regsiter A."/>
            <person name="william w."/>
        </authorList>
    </citation>
    <scope>NUCLEOTIDE SEQUENCE [LARGE SCALE GENOMIC DNA]</scope>
    <source>
        <strain evidence="3">CFBP 6623</strain>
    </source>
</reference>
<evidence type="ECO:0000256" key="1">
    <source>
        <dbReference type="SAM" id="Phobius"/>
    </source>
</evidence>
<proteinExistence type="predicted"/>
<evidence type="ECO:0000313" key="3">
    <source>
        <dbReference type="Proteomes" id="UP000191988"/>
    </source>
</evidence>
<dbReference type="AlphaFoldDB" id="A0A1S7QB85"/>